<feature type="region of interest" description="Disordered" evidence="1">
    <location>
        <begin position="1"/>
        <end position="277"/>
    </location>
</feature>
<feature type="compositionally biased region" description="Acidic residues" evidence="1">
    <location>
        <begin position="116"/>
        <end position="129"/>
    </location>
</feature>
<dbReference type="AlphaFoldDB" id="A0A1V6PD39"/>
<dbReference type="Pfam" id="PF10263">
    <property type="entry name" value="SprT-like"/>
    <property type="match status" value="1"/>
</dbReference>
<evidence type="ECO:0000256" key="1">
    <source>
        <dbReference type="SAM" id="MobiDB-lite"/>
    </source>
</evidence>
<organism evidence="3 4">
    <name type="scientific">Penicillium decumbens</name>
    <dbReference type="NCBI Taxonomy" id="69771"/>
    <lineage>
        <taxon>Eukaryota</taxon>
        <taxon>Fungi</taxon>
        <taxon>Dikarya</taxon>
        <taxon>Ascomycota</taxon>
        <taxon>Pezizomycotina</taxon>
        <taxon>Eurotiomycetes</taxon>
        <taxon>Eurotiomycetidae</taxon>
        <taxon>Eurotiales</taxon>
        <taxon>Aspergillaceae</taxon>
        <taxon>Penicillium</taxon>
    </lineage>
</organism>
<feature type="compositionally biased region" description="Polar residues" evidence="1">
    <location>
        <begin position="38"/>
        <end position="50"/>
    </location>
</feature>
<feature type="compositionally biased region" description="Basic and acidic residues" evidence="1">
    <location>
        <begin position="289"/>
        <end position="305"/>
    </location>
</feature>
<feature type="domain" description="SprT-like" evidence="2">
    <location>
        <begin position="492"/>
        <end position="667"/>
    </location>
</feature>
<dbReference type="Pfam" id="PF17283">
    <property type="entry name" value="Zn_ribbon_SprT"/>
    <property type="match status" value="1"/>
</dbReference>
<feature type="region of interest" description="Disordered" evidence="1">
    <location>
        <begin position="315"/>
        <end position="479"/>
    </location>
</feature>
<dbReference type="SMART" id="SM00731">
    <property type="entry name" value="SprT"/>
    <property type="match status" value="1"/>
</dbReference>
<dbReference type="Proteomes" id="UP000191522">
    <property type="component" value="Unassembled WGS sequence"/>
</dbReference>
<dbReference type="InterPro" id="IPR035240">
    <property type="entry name" value="SprT_Zn_ribbon"/>
</dbReference>
<evidence type="ECO:0000313" key="3">
    <source>
        <dbReference type="EMBL" id="OQD74667.1"/>
    </source>
</evidence>
<comment type="caution">
    <text evidence="3">The sequence shown here is derived from an EMBL/GenBank/DDBJ whole genome shotgun (WGS) entry which is preliminary data.</text>
</comment>
<dbReference type="PANTHER" id="PTHR23099">
    <property type="entry name" value="TRANSCRIPTIONAL REGULATOR"/>
    <property type="match status" value="1"/>
</dbReference>
<proteinExistence type="predicted"/>
<feature type="compositionally biased region" description="Basic residues" evidence="1">
    <location>
        <begin position="252"/>
        <end position="262"/>
    </location>
</feature>
<feature type="compositionally biased region" description="Basic and acidic residues" evidence="1">
    <location>
        <begin position="397"/>
        <end position="410"/>
    </location>
</feature>
<dbReference type="OMA" id="THEYCHL"/>
<dbReference type="STRING" id="69771.A0A1V6PD39"/>
<dbReference type="PANTHER" id="PTHR23099:SF0">
    <property type="entry name" value="GERM CELL NUCLEAR ACIDIC PROTEIN"/>
    <property type="match status" value="1"/>
</dbReference>
<evidence type="ECO:0000259" key="2">
    <source>
        <dbReference type="SMART" id="SM00731"/>
    </source>
</evidence>
<feature type="compositionally biased region" description="Low complexity" evidence="1">
    <location>
        <begin position="430"/>
        <end position="441"/>
    </location>
</feature>
<dbReference type="EMBL" id="MDYL01000010">
    <property type="protein sequence ID" value="OQD74667.1"/>
    <property type="molecule type" value="Genomic_DNA"/>
</dbReference>
<evidence type="ECO:0000313" key="4">
    <source>
        <dbReference type="Proteomes" id="UP000191522"/>
    </source>
</evidence>
<dbReference type="OrthoDB" id="20772at2759"/>
<feature type="compositionally biased region" description="Basic and acidic residues" evidence="1">
    <location>
        <begin position="462"/>
        <end position="479"/>
    </location>
</feature>
<reference evidence="4" key="1">
    <citation type="journal article" date="2017" name="Nat. Microbiol.">
        <title>Global analysis of biosynthetic gene clusters reveals vast potential of secondary metabolite production in Penicillium species.</title>
        <authorList>
            <person name="Nielsen J.C."/>
            <person name="Grijseels S."/>
            <person name="Prigent S."/>
            <person name="Ji B."/>
            <person name="Dainat J."/>
            <person name="Nielsen K.F."/>
            <person name="Frisvad J.C."/>
            <person name="Workman M."/>
            <person name="Nielsen J."/>
        </authorList>
    </citation>
    <scope>NUCLEOTIDE SEQUENCE [LARGE SCALE GENOMIC DNA]</scope>
    <source>
        <strain evidence="4">IBT 11843</strain>
    </source>
</reference>
<gene>
    <name evidence="3" type="ORF">PENDEC_c010G01654</name>
</gene>
<dbReference type="GO" id="GO:0006950">
    <property type="term" value="P:response to stress"/>
    <property type="evidence" value="ECO:0007669"/>
    <property type="project" value="UniProtKB-ARBA"/>
</dbReference>
<feature type="compositionally biased region" description="Basic and acidic residues" evidence="1">
    <location>
        <begin position="370"/>
        <end position="386"/>
    </location>
</feature>
<feature type="region of interest" description="Disordered" evidence="1">
    <location>
        <begin position="289"/>
        <end position="308"/>
    </location>
</feature>
<protein>
    <recommendedName>
        <fullName evidence="2">SprT-like domain-containing protein</fullName>
    </recommendedName>
</protein>
<dbReference type="InterPro" id="IPR006640">
    <property type="entry name" value="SprT-like_domain"/>
</dbReference>
<feature type="compositionally biased region" description="Acidic residues" evidence="1">
    <location>
        <begin position="194"/>
        <end position="208"/>
    </location>
</feature>
<sequence length="694" mass="77209">MARLNSSNPLVHETTRRKATASKRTAPSPPTPAESPDTKCTGSTYTLSRRSSQRHKLGSRPMFDIFPDPATGSSSSASNSPRRQKKSRTLKTTQANPLLLPIEQPRQRPSAKLETDDYDKENDVGEESFTEPSTSMGPVRQRSPTRQNRNMPRSTGRSRADHRPPRGMNSKAEDEDNHGNNSFDSPDRFVVSDKDDEDINAATEEQDNCGDNSFNSLDGFVVSDNEDISYHETSASETESEKAPTPPPPPKFTRKRLIRGRRPNTDTDPKGLNGNIFKAPLPLEVKIPDAIKSHSTPKETSEHLFQDGLPISTQLNKLALDNEDEPADQLGTNSTPPIIDLDSLPPPLEPVGKRPETPPSSPSRGPLKSPTKEKIRIPPTPHHENADAFWSQTETNHWIDQHSPRKEKPTGRSVIELLKDFDISDEEDSSPNSSISIGSDSTNRDKSTPPKTPKTPSKTAIKKAEAEAKRATKARRESFNSKKASFAETFLHILDNATTGGEVNRLAKSTGGVKITWSKTLQKTAGRAQWRSERVECPASNDKATGASQHIHYATIELAERIIDDEYRLINTLAHEYCHLANFMVSRVIDNPHGASFKAWGKKCAEALKDHPIYGGQINVTTKHSYKIDWKYVWACTGCSKTYGRHSKSIDPDRQRCGECKNRLEQIKPKPRMSPQKKMMAQVTKSLAQVQIEM</sequence>
<name>A0A1V6PD39_PENDC</name>
<dbReference type="GO" id="GO:0005634">
    <property type="term" value="C:nucleus"/>
    <property type="evidence" value="ECO:0007669"/>
    <property type="project" value="TreeGrafter"/>
</dbReference>
<feature type="compositionally biased region" description="Polar residues" evidence="1">
    <location>
        <begin position="130"/>
        <end position="157"/>
    </location>
</feature>
<keyword evidence="4" id="KW-1185">Reference proteome</keyword>
<accession>A0A1V6PD39</accession>